<gene>
    <name evidence="1" type="ordered locus">TREAZ_3357</name>
</gene>
<dbReference type="HOGENOM" id="CLU_3190256_0_0_12"/>
<sequence length="46" mass="5259">MIPVLKAFIKKYKSFGQIVQKFIKPVKTAIKTGSCFILRDGFIIQI</sequence>
<protein>
    <submittedName>
        <fullName evidence="1">Uncharacterized protein</fullName>
    </submittedName>
</protein>
<dbReference type="Proteomes" id="UP000009222">
    <property type="component" value="Chromosome"/>
</dbReference>
<accession>F5Y8G3</accession>
<dbReference type="AlphaFoldDB" id="F5Y8G3"/>
<dbReference type="EMBL" id="CP001841">
    <property type="protein sequence ID" value="AEF82730.1"/>
    <property type="molecule type" value="Genomic_DNA"/>
</dbReference>
<dbReference type="STRING" id="545695.TREAZ_3357"/>
<keyword evidence="2" id="KW-1185">Reference proteome</keyword>
<name>F5Y8G3_LEAAZ</name>
<dbReference type="KEGG" id="taz:TREAZ_3357"/>
<reference evidence="1 2" key="2">
    <citation type="journal article" date="2011" name="ISME J.">
        <title>RNA-seq reveals cooperative metabolic interactions between two termite-gut spirochete species in co-culture.</title>
        <authorList>
            <person name="Rosenthal A.Z."/>
            <person name="Matson E.G."/>
            <person name="Eldar A."/>
            <person name="Leadbetter J.R."/>
        </authorList>
    </citation>
    <scope>NUCLEOTIDE SEQUENCE [LARGE SCALE GENOMIC DNA]</scope>
    <source>
        <strain evidence="2">ATCC BAA-888 / DSM 13862 / ZAS-9</strain>
    </source>
</reference>
<evidence type="ECO:0000313" key="1">
    <source>
        <dbReference type="EMBL" id="AEF82730.1"/>
    </source>
</evidence>
<reference evidence="2" key="1">
    <citation type="submission" date="2009-12" db="EMBL/GenBank/DDBJ databases">
        <title>Complete sequence of Treponema azotonutricium strain ZAS-9.</title>
        <authorList>
            <person name="Tetu S.G."/>
            <person name="Matson E."/>
            <person name="Ren Q."/>
            <person name="Seshadri R."/>
            <person name="Elbourne L."/>
            <person name="Hassan K.A."/>
            <person name="Durkin A."/>
            <person name="Radune D."/>
            <person name="Mohamoud Y."/>
            <person name="Shay R."/>
            <person name="Jin S."/>
            <person name="Zhang X."/>
            <person name="Lucey K."/>
            <person name="Ballor N.R."/>
            <person name="Ottesen E."/>
            <person name="Rosenthal R."/>
            <person name="Allen A."/>
            <person name="Leadbetter J.R."/>
            <person name="Paulsen I.T."/>
        </authorList>
    </citation>
    <scope>NUCLEOTIDE SEQUENCE [LARGE SCALE GENOMIC DNA]</scope>
    <source>
        <strain evidence="2">ATCC BAA-888 / DSM 13862 / ZAS-9</strain>
    </source>
</reference>
<dbReference type="InParanoid" id="F5Y8G3"/>
<organism evidence="1 2">
    <name type="scientific">Leadbettera azotonutricia (strain ATCC BAA-888 / DSM 13862 / ZAS-9)</name>
    <name type="common">Treponema azotonutricium</name>
    <dbReference type="NCBI Taxonomy" id="545695"/>
    <lineage>
        <taxon>Bacteria</taxon>
        <taxon>Pseudomonadati</taxon>
        <taxon>Spirochaetota</taxon>
        <taxon>Spirochaetia</taxon>
        <taxon>Spirochaetales</taxon>
        <taxon>Breznakiellaceae</taxon>
        <taxon>Leadbettera</taxon>
    </lineage>
</organism>
<evidence type="ECO:0000313" key="2">
    <source>
        <dbReference type="Proteomes" id="UP000009222"/>
    </source>
</evidence>
<proteinExistence type="predicted"/>